<evidence type="ECO:0000313" key="1">
    <source>
        <dbReference type="EMBL" id="SKA85672.1"/>
    </source>
</evidence>
<organism evidence="1 2">
    <name type="scientific">Prosthecobacter debontii</name>
    <dbReference type="NCBI Taxonomy" id="48467"/>
    <lineage>
        <taxon>Bacteria</taxon>
        <taxon>Pseudomonadati</taxon>
        <taxon>Verrucomicrobiota</taxon>
        <taxon>Verrucomicrobiia</taxon>
        <taxon>Verrucomicrobiales</taxon>
        <taxon>Verrucomicrobiaceae</taxon>
        <taxon>Prosthecobacter</taxon>
    </lineage>
</organism>
<dbReference type="EMBL" id="FUYE01000003">
    <property type="protein sequence ID" value="SKA85672.1"/>
    <property type="molecule type" value="Genomic_DNA"/>
</dbReference>
<reference evidence="2" key="1">
    <citation type="submission" date="2017-02" db="EMBL/GenBank/DDBJ databases">
        <authorList>
            <person name="Varghese N."/>
            <person name="Submissions S."/>
        </authorList>
    </citation>
    <scope>NUCLEOTIDE SEQUENCE [LARGE SCALE GENOMIC DNA]</scope>
    <source>
        <strain evidence="2">ATCC 700200</strain>
    </source>
</reference>
<proteinExistence type="predicted"/>
<dbReference type="STRING" id="48467.SAMN02745166_01180"/>
<keyword evidence="2" id="KW-1185">Reference proteome</keyword>
<dbReference type="AlphaFoldDB" id="A0A1T4X7V7"/>
<protein>
    <submittedName>
        <fullName evidence="1">Uncharacterized protein</fullName>
    </submittedName>
</protein>
<sequence length="106" mass="11488">MSTGHGHFDGALGIALTFHIGKVDVVVSCRSEELRGTARLGSEFDLALQILHHLPQVTHADDVDPRHHTGFRGGSFRHQQSLASACSGLQRDCQQTAHGSQFSIQC</sequence>
<accession>A0A1T4X7V7</accession>
<evidence type="ECO:0000313" key="2">
    <source>
        <dbReference type="Proteomes" id="UP000190774"/>
    </source>
</evidence>
<dbReference type="Proteomes" id="UP000190774">
    <property type="component" value="Unassembled WGS sequence"/>
</dbReference>
<name>A0A1T4X7V7_9BACT</name>
<gene>
    <name evidence="1" type="ORF">SAMN02745166_01180</name>
</gene>